<proteinExistence type="predicted"/>
<accession>A4SAZ2</accession>
<dbReference type="GeneID" id="5006584"/>
<dbReference type="Gramene" id="ABP01003">
    <property type="protein sequence ID" value="ABP01003"/>
    <property type="gene ID" value="OSTLU_29430"/>
</dbReference>
<reference evidence="2 3" key="1">
    <citation type="journal article" date="2007" name="Proc. Natl. Acad. Sci. U.S.A.">
        <title>The tiny eukaryote Ostreococcus provides genomic insights into the paradox of plankton speciation.</title>
        <authorList>
            <person name="Palenik B."/>
            <person name="Grimwood J."/>
            <person name="Aerts A."/>
            <person name="Rouze P."/>
            <person name="Salamov A."/>
            <person name="Putnam N."/>
            <person name="Dupont C."/>
            <person name="Jorgensen R."/>
            <person name="Derelle E."/>
            <person name="Rombauts S."/>
            <person name="Zhou K."/>
            <person name="Otillar R."/>
            <person name="Merchant S.S."/>
            <person name="Podell S."/>
            <person name="Gaasterland T."/>
            <person name="Napoli C."/>
            <person name="Gendler K."/>
            <person name="Manuell A."/>
            <person name="Tai V."/>
            <person name="Vallon O."/>
            <person name="Piganeau G."/>
            <person name="Jancek S."/>
            <person name="Heijde M."/>
            <person name="Jabbari K."/>
            <person name="Bowler C."/>
            <person name="Lohr M."/>
            <person name="Robbens S."/>
            <person name="Werner G."/>
            <person name="Dubchak I."/>
            <person name="Pazour G.J."/>
            <person name="Ren Q."/>
            <person name="Paulsen I."/>
            <person name="Delwiche C."/>
            <person name="Schmutz J."/>
            <person name="Rokhsar D."/>
            <person name="Van de Peer Y."/>
            <person name="Moreau H."/>
            <person name="Grigoriev I.V."/>
        </authorList>
    </citation>
    <scope>NUCLEOTIDE SEQUENCE [LARGE SCALE GENOMIC DNA]</scope>
    <source>
        <strain evidence="2 3">CCE9901</strain>
    </source>
</reference>
<feature type="compositionally biased region" description="Basic and acidic residues" evidence="1">
    <location>
        <begin position="152"/>
        <end position="168"/>
    </location>
</feature>
<feature type="compositionally biased region" description="Acidic residues" evidence="1">
    <location>
        <begin position="141"/>
        <end position="151"/>
    </location>
</feature>
<feature type="region of interest" description="Disordered" evidence="1">
    <location>
        <begin position="113"/>
        <end position="174"/>
    </location>
</feature>
<dbReference type="HOGENOM" id="CLU_386570_0_0_1"/>
<dbReference type="EMBL" id="CP000600">
    <property type="protein sequence ID" value="ABP01003.1"/>
    <property type="molecule type" value="Genomic_DNA"/>
</dbReference>
<dbReference type="OMA" id="DENACHI"/>
<organism evidence="2 3">
    <name type="scientific">Ostreococcus lucimarinus (strain CCE9901)</name>
    <dbReference type="NCBI Taxonomy" id="436017"/>
    <lineage>
        <taxon>Eukaryota</taxon>
        <taxon>Viridiplantae</taxon>
        <taxon>Chlorophyta</taxon>
        <taxon>Mamiellophyceae</taxon>
        <taxon>Mamiellales</taxon>
        <taxon>Bathycoccaceae</taxon>
        <taxon>Ostreococcus</taxon>
    </lineage>
</organism>
<dbReference type="RefSeq" id="XP_001422686.1">
    <property type="nucleotide sequence ID" value="XM_001422649.1"/>
</dbReference>
<sequence length="715" mass="78366">MPARAPTTRKTPRSPARKASPARGRPSTPKYNDDVVQSLLQILTSGQKSKRTKSPLTLERAEALWELAKTNREPNVAATLTAIANGGGRGAGGVVKVEDDAARWLTARISSAFGEGEDGGERSSARKSGTKRNLSTRFEDGSDVEDGEEAASEERERRGGTSPRGERAAKRRRLTVTERLMRRVTLATTRSTSKELRVIDGVSYDRAACAIVDESLKKKGKVDSMCARAVELSVKATGSRYGITPAGLQTLRMIVEGGVDGHYTFQVDAAARKHLGALIADEESLGPEILLPTVKRRKVAAALQRLSNFARQAQYRTIDGVKYDENACHIADVATQTQGKIGLACAKAIHASIEDGGSHWGITDIELRTIEMIIEGGRADYSYVTDAAAMKYLKDLVVNERSKREDAEIERVAAVSEARGNAAGGVLAHVRKLVRPKFYRYIDRQRYDEKACEIADDCMERIGRINLECAKEIHESILDGGSRWGITSTEFATIQLFLDGGRDDVLYICDDDARMYLLDILGTKAIEETENVTPPTKVQVRRQSPASALQSALKNPPPSALRHAAAKSVKKKGVNFTPAKRFELRTYIPSPTSGNTSEEEIDDDDDDDEVEVLTEQDEEMVEEEADEVDEDEQIVEVATTKRSSVRMITYSRPSIMTAFYRSMQFWMTPVSVLDTAAACLATAASFLVAHIFIIAALEATITPSSIKSLNMEAKL</sequence>
<evidence type="ECO:0000313" key="3">
    <source>
        <dbReference type="Proteomes" id="UP000001568"/>
    </source>
</evidence>
<protein>
    <submittedName>
        <fullName evidence="2">Uncharacterized protein</fullName>
    </submittedName>
</protein>
<feature type="compositionally biased region" description="Polar residues" evidence="1">
    <location>
        <begin position="532"/>
        <end position="553"/>
    </location>
</feature>
<keyword evidence="3" id="KW-1185">Reference proteome</keyword>
<dbReference type="OrthoDB" id="10480983at2759"/>
<name>A4SAZ2_OSTLU</name>
<feature type="region of interest" description="Disordered" evidence="1">
    <location>
        <begin position="532"/>
        <end position="560"/>
    </location>
</feature>
<evidence type="ECO:0000313" key="2">
    <source>
        <dbReference type="EMBL" id="ABP01003.1"/>
    </source>
</evidence>
<feature type="region of interest" description="Disordered" evidence="1">
    <location>
        <begin position="587"/>
        <end position="608"/>
    </location>
</feature>
<dbReference type="AlphaFoldDB" id="A4SAZ2"/>
<gene>
    <name evidence="2" type="ORF">OSTLU_29430</name>
</gene>
<dbReference type="KEGG" id="olu:OSTLU_29430"/>
<feature type="compositionally biased region" description="Acidic residues" evidence="1">
    <location>
        <begin position="597"/>
        <end position="608"/>
    </location>
</feature>
<feature type="region of interest" description="Disordered" evidence="1">
    <location>
        <begin position="1"/>
        <end position="34"/>
    </location>
</feature>
<dbReference type="Proteomes" id="UP000001568">
    <property type="component" value="Chromosome 20"/>
</dbReference>
<evidence type="ECO:0000256" key="1">
    <source>
        <dbReference type="SAM" id="MobiDB-lite"/>
    </source>
</evidence>